<gene>
    <name evidence="1" type="ORF">NBC122_02771</name>
</gene>
<dbReference type="Proteomes" id="UP000294419">
    <property type="component" value="Chromosome"/>
</dbReference>
<keyword evidence="2" id="KW-1185">Reference proteome</keyword>
<dbReference type="OrthoDB" id="583309at2"/>
<dbReference type="SUPFAM" id="SSF56059">
    <property type="entry name" value="Glutathione synthetase ATP-binding domain-like"/>
    <property type="match status" value="1"/>
</dbReference>
<organism evidence="1 2">
    <name type="scientific">Chryseobacterium salivictor</name>
    <dbReference type="NCBI Taxonomy" id="2547600"/>
    <lineage>
        <taxon>Bacteria</taxon>
        <taxon>Pseudomonadati</taxon>
        <taxon>Bacteroidota</taxon>
        <taxon>Flavobacteriia</taxon>
        <taxon>Flavobacteriales</taxon>
        <taxon>Weeksellaceae</taxon>
        <taxon>Chryseobacterium group</taxon>
        <taxon>Chryseobacterium</taxon>
    </lineage>
</organism>
<evidence type="ECO:0000313" key="2">
    <source>
        <dbReference type="Proteomes" id="UP000294419"/>
    </source>
</evidence>
<dbReference type="EMBL" id="CP037954">
    <property type="protein sequence ID" value="QBO59572.1"/>
    <property type="molecule type" value="Genomic_DNA"/>
</dbReference>
<name>A0A4P6ZIX5_9FLAO</name>
<dbReference type="Gene3D" id="3.30.470.20">
    <property type="entry name" value="ATP-grasp fold, B domain"/>
    <property type="match status" value="1"/>
</dbReference>
<accession>A0A4P6ZIX5</accession>
<dbReference type="AlphaFoldDB" id="A0A4P6ZIX5"/>
<reference evidence="1 2" key="1">
    <citation type="submission" date="2019-03" db="EMBL/GenBank/DDBJ databases">
        <authorList>
            <person name="Kim H."/>
            <person name="Yu S.-M."/>
        </authorList>
    </citation>
    <scope>NUCLEOTIDE SEQUENCE [LARGE SCALE GENOMIC DNA]</scope>
    <source>
        <strain evidence="1 2">NBC122</strain>
    </source>
</reference>
<proteinExistence type="predicted"/>
<dbReference type="RefSeq" id="WP_133440899.1">
    <property type="nucleotide sequence ID" value="NZ_CP037954.1"/>
</dbReference>
<evidence type="ECO:0008006" key="3">
    <source>
        <dbReference type="Google" id="ProtNLM"/>
    </source>
</evidence>
<dbReference type="NCBIfam" id="TIGR04192">
    <property type="entry name" value="GRASP_w_spasm"/>
    <property type="match status" value="1"/>
</dbReference>
<dbReference type="InterPro" id="IPR026455">
    <property type="entry name" value="GRASP_w_spasm"/>
</dbReference>
<sequence>MILIISDTKENTTNEVIKWLVLMDKDFIRVNESEYFEIIMKDDKLALQSDKNYFFLDDIVSVWYRRGGIKFKRLRYNNEAVDLHMNEVQHWLEDYVLNIIESKPHINKQSKVYFNKLLVLEKAKNVGLDIPKYFLSNKINKLLIGKTIVKPLAGNPMLQSITEDKDAMMYTNVVDKLIDNDVFISFFQEKIDKDFEIRIFYLNGICWSTAIFSQNDNQTKVDFRKYNDDKPNRNVPYLIPKEIERKCQKLMKILDLNSGSLDFIKTGNQYFFLEVNPIGQFLAHSDNCNYNLDKIIASNL</sequence>
<evidence type="ECO:0000313" key="1">
    <source>
        <dbReference type="EMBL" id="QBO59572.1"/>
    </source>
</evidence>
<dbReference type="KEGG" id="csal:NBC122_02771"/>
<protein>
    <recommendedName>
        <fullName evidence="3">ATP-GRASP peptide maturase, grasp-with-spasm system</fullName>
    </recommendedName>
</protein>